<keyword evidence="8" id="KW-1185">Reference proteome</keyword>
<dbReference type="PANTHER" id="PTHR11040">
    <property type="entry name" value="ZINC/IRON TRANSPORTER"/>
    <property type="match status" value="1"/>
</dbReference>
<gene>
    <name evidence="7" type="ORF">BaRGS_00011882</name>
</gene>
<comment type="subcellular location">
    <subcellularLocation>
        <location evidence="1">Membrane</location>
        <topology evidence="1">Multi-pass membrane protein</topology>
    </subcellularLocation>
</comment>
<evidence type="ECO:0000313" key="7">
    <source>
        <dbReference type="EMBL" id="KAK7496902.1"/>
    </source>
</evidence>
<feature type="region of interest" description="Disordered" evidence="5">
    <location>
        <begin position="62"/>
        <end position="136"/>
    </location>
</feature>
<evidence type="ECO:0000256" key="5">
    <source>
        <dbReference type="SAM" id="MobiDB-lite"/>
    </source>
</evidence>
<dbReference type="GO" id="GO:0006829">
    <property type="term" value="P:zinc ion transport"/>
    <property type="evidence" value="ECO:0007669"/>
    <property type="project" value="UniProtKB-ARBA"/>
</dbReference>
<evidence type="ECO:0000256" key="3">
    <source>
        <dbReference type="ARBA" id="ARBA00022989"/>
    </source>
</evidence>
<accession>A0ABD0LD64</accession>
<name>A0ABD0LD64_9CAEN</name>
<organism evidence="7 8">
    <name type="scientific">Batillaria attramentaria</name>
    <dbReference type="NCBI Taxonomy" id="370345"/>
    <lineage>
        <taxon>Eukaryota</taxon>
        <taxon>Metazoa</taxon>
        <taxon>Spiralia</taxon>
        <taxon>Lophotrochozoa</taxon>
        <taxon>Mollusca</taxon>
        <taxon>Gastropoda</taxon>
        <taxon>Caenogastropoda</taxon>
        <taxon>Sorbeoconcha</taxon>
        <taxon>Cerithioidea</taxon>
        <taxon>Batillariidae</taxon>
        <taxon>Batillaria</taxon>
    </lineage>
</organism>
<dbReference type="AlphaFoldDB" id="A0ABD0LD64"/>
<feature type="transmembrane region" description="Helical" evidence="6">
    <location>
        <begin position="241"/>
        <end position="260"/>
    </location>
</feature>
<feature type="transmembrane region" description="Helical" evidence="6">
    <location>
        <begin position="209"/>
        <end position="229"/>
    </location>
</feature>
<evidence type="ECO:0000256" key="6">
    <source>
        <dbReference type="SAM" id="Phobius"/>
    </source>
</evidence>
<dbReference type="EMBL" id="JACVVK020000063">
    <property type="protein sequence ID" value="KAK7496902.1"/>
    <property type="molecule type" value="Genomic_DNA"/>
</dbReference>
<feature type="compositionally biased region" description="Acidic residues" evidence="5">
    <location>
        <begin position="83"/>
        <end position="97"/>
    </location>
</feature>
<protein>
    <submittedName>
        <fullName evidence="7">Uncharacterized protein</fullName>
    </submittedName>
</protein>
<keyword evidence="3 6" id="KW-1133">Transmembrane helix</keyword>
<keyword evidence="2 6" id="KW-0812">Transmembrane</keyword>
<dbReference type="InterPro" id="IPR003689">
    <property type="entry name" value="ZIP"/>
</dbReference>
<dbReference type="GO" id="GO:0016020">
    <property type="term" value="C:membrane"/>
    <property type="evidence" value="ECO:0007669"/>
    <property type="project" value="UniProtKB-SubCell"/>
</dbReference>
<keyword evidence="4 6" id="KW-0472">Membrane</keyword>
<reference evidence="7 8" key="1">
    <citation type="journal article" date="2023" name="Sci. Data">
        <title>Genome assembly of the Korean intertidal mud-creeper Batillaria attramentaria.</title>
        <authorList>
            <person name="Patra A.K."/>
            <person name="Ho P.T."/>
            <person name="Jun S."/>
            <person name="Lee S.J."/>
            <person name="Kim Y."/>
            <person name="Won Y.J."/>
        </authorList>
    </citation>
    <scope>NUCLEOTIDE SEQUENCE [LARGE SCALE GENOMIC DNA]</scope>
    <source>
        <strain evidence="7">Wonlab-2016</strain>
    </source>
</reference>
<dbReference type="Proteomes" id="UP001519460">
    <property type="component" value="Unassembled WGS sequence"/>
</dbReference>
<feature type="compositionally biased region" description="Basic and acidic residues" evidence="5">
    <location>
        <begin position="106"/>
        <end position="123"/>
    </location>
</feature>
<feature type="transmembrane region" description="Helical" evidence="6">
    <location>
        <begin position="272"/>
        <end position="293"/>
    </location>
</feature>
<sequence>MKLVLTLPHRSRSVAVYRRKSSSKIATKASQQGSKFRSPNDAVTTYLNYGTVDDSVDIGLHPNGYVGNGNDDVGCDSNSQSDQETEPLLDSEEEEETVITQTGPINREDATNGKTRRENEQTQHGDGSVEAGKAGGENEVDSTAVLKSFVLMLALSLHTVFDGLVIGLQESERDVWTLLAAIGLHKTLIAVSISLSLLVSHRSHPRATLVYLFLFSLVAPLGVLIGTVLTETDFDEHAQGLTSGVLQSVATGTFMYVTFVESLKDRFESSERLLNVLLVLVGFGCVCALRVLLPS</sequence>
<dbReference type="Pfam" id="PF02535">
    <property type="entry name" value="Zip"/>
    <property type="match status" value="1"/>
</dbReference>
<feature type="transmembrane region" description="Helical" evidence="6">
    <location>
        <begin position="175"/>
        <end position="197"/>
    </location>
</feature>
<dbReference type="PANTHER" id="PTHR11040:SF140">
    <property type="entry name" value="ZRT (ZRT), IRT- (IRT-) LIKE PROTEIN TRANSPORTER"/>
    <property type="match status" value="1"/>
</dbReference>
<evidence type="ECO:0000256" key="1">
    <source>
        <dbReference type="ARBA" id="ARBA00004141"/>
    </source>
</evidence>
<evidence type="ECO:0000256" key="4">
    <source>
        <dbReference type="ARBA" id="ARBA00023136"/>
    </source>
</evidence>
<evidence type="ECO:0000313" key="8">
    <source>
        <dbReference type="Proteomes" id="UP001519460"/>
    </source>
</evidence>
<feature type="compositionally biased region" description="Low complexity" evidence="5">
    <location>
        <begin position="63"/>
        <end position="79"/>
    </location>
</feature>
<comment type="caution">
    <text evidence="7">The sequence shown here is derived from an EMBL/GenBank/DDBJ whole genome shotgun (WGS) entry which is preliminary data.</text>
</comment>
<evidence type="ECO:0000256" key="2">
    <source>
        <dbReference type="ARBA" id="ARBA00022692"/>
    </source>
</evidence>
<proteinExistence type="predicted"/>